<proteinExistence type="predicted"/>
<evidence type="ECO:0000313" key="2">
    <source>
        <dbReference type="EMBL" id="TCT37883.1"/>
    </source>
</evidence>
<dbReference type="AlphaFoldDB" id="A0A4R3NPT6"/>
<name>A0A4R3NPT6_9HYPH</name>
<keyword evidence="3" id="KW-1185">Reference proteome</keyword>
<organism evidence="2 3">
    <name type="scientific">Martelella mediterranea</name>
    <dbReference type="NCBI Taxonomy" id="293089"/>
    <lineage>
        <taxon>Bacteria</taxon>
        <taxon>Pseudomonadati</taxon>
        <taxon>Pseudomonadota</taxon>
        <taxon>Alphaproteobacteria</taxon>
        <taxon>Hyphomicrobiales</taxon>
        <taxon>Aurantimonadaceae</taxon>
        <taxon>Martelella</taxon>
    </lineage>
</organism>
<accession>A0A4R3NPT6</accession>
<protein>
    <submittedName>
        <fullName evidence="2">Uncharacterized protein</fullName>
    </submittedName>
</protein>
<dbReference type="OrthoDB" id="7835439at2"/>
<feature type="region of interest" description="Disordered" evidence="1">
    <location>
        <begin position="157"/>
        <end position="192"/>
    </location>
</feature>
<reference evidence="2 3" key="1">
    <citation type="submission" date="2019-03" db="EMBL/GenBank/DDBJ databases">
        <title>Freshwater and sediment microbial communities from various areas in North America, analyzing microbe dynamics in response to fracking.</title>
        <authorList>
            <person name="Lamendella R."/>
        </authorList>
    </citation>
    <scope>NUCLEOTIDE SEQUENCE [LARGE SCALE GENOMIC DNA]</scope>
    <source>
        <strain evidence="2 3">175.2</strain>
    </source>
</reference>
<dbReference type="Proteomes" id="UP000295097">
    <property type="component" value="Unassembled WGS sequence"/>
</dbReference>
<dbReference type="EMBL" id="SMAR01000016">
    <property type="protein sequence ID" value="TCT37883.1"/>
    <property type="molecule type" value="Genomic_DNA"/>
</dbReference>
<comment type="caution">
    <text evidence="2">The sequence shown here is derived from an EMBL/GenBank/DDBJ whole genome shotgun (WGS) entry which is preliminary data.</text>
</comment>
<evidence type="ECO:0000256" key="1">
    <source>
        <dbReference type="SAM" id="MobiDB-lite"/>
    </source>
</evidence>
<gene>
    <name evidence="2" type="ORF">EDC90_101669</name>
</gene>
<evidence type="ECO:0000313" key="3">
    <source>
        <dbReference type="Proteomes" id="UP000295097"/>
    </source>
</evidence>
<sequence length="215" mass="23833">MSFVSSSLKIAVALVGVASLSGCLKAPTYGTGTSATTQLVEDLGEAVLIVNPDNNKDISYKPRPELVRPAKGQTTTALVQPQKSVATTDNAEWIESPEEQRERLYAEIEENEGNLNYQNPLLTGKDPSKMTEKEQLEAFRKARKEATTVDITQRRYLVDPPAQYREPSSPEALSDLGQSERVKEARRKKLAEGKDPDKCFLFLTCNNENTTLLDK</sequence>
<dbReference type="RefSeq" id="WP_132311726.1">
    <property type="nucleotide sequence ID" value="NZ_SMAR01000016.1"/>
</dbReference>